<dbReference type="Pfam" id="PF00534">
    <property type="entry name" value="Glycos_transf_1"/>
    <property type="match status" value="1"/>
</dbReference>
<dbReference type="CDD" id="cd03801">
    <property type="entry name" value="GT4_PimA-like"/>
    <property type="match status" value="1"/>
</dbReference>
<evidence type="ECO:0000313" key="2">
    <source>
        <dbReference type="EMBL" id="QEQ70674.1"/>
    </source>
</evidence>
<dbReference type="PANTHER" id="PTHR45947:SF3">
    <property type="entry name" value="SULFOQUINOVOSYL TRANSFERASE SQD2"/>
    <property type="match status" value="1"/>
</dbReference>
<dbReference type="EMBL" id="MK455080">
    <property type="protein sequence ID" value="QEQ70674.1"/>
    <property type="molecule type" value="Genomic_DNA"/>
</dbReference>
<feature type="domain" description="Glycosyl transferase family 1" evidence="1">
    <location>
        <begin position="190"/>
        <end position="351"/>
    </location>
</feature>
<organism evidence="2">
    <name type="scientific">Vibrio parahaemolyticus</name>
    <dbReference type="NCBI Taxonomy" id="670"/>
    <lineage>
        <taxon>Bacteria</taxon>
        <taxon>Pseudomonadati</taxon>
        <taxon>Pseudomonadota</taxon>
        <taxon>Gammaproteobacteria</taxon>
        <taxon>Vibrionales</taxon>
        <taxon>Vibrionaceae</taxon>
        <taxon>Vibrio</taxon>
    </lineage>
</organism>
<dbReference type="SUPFAM" id="SSF53756">
    <property type="entry name" value="UDP-Glycosyltransferase/glycogen phosphorylase"/>
    <property type="match status" value="1"/>
</dbReference>
<dbReference type="AlphaFoldDB" id="A0A5Q5AWW4"/>
<dbReference type="Gene3D" id="3.40.50.2000">
    <property type="entry name" value="Glycogen Phosphorylase B"/>
    <property type="match status" value="2"/>
</dbReference>
<name>A0A5Q5AWW4_VIBPH</name>
<dbReference type="PANTHER" id="PTHR45947">
    <property type="entry name" value="SULFOQUINOVOSYL TRANSFERASE SQD2"/>
    <property type="match status" value="1"/>
</dbReference>
<proteinExistence type="predicted"/>
<reference evidence="2" key="1">
    <citation type="journal article" date="2019" name="Int. J. Food Microbiol.">
        <title>Developing a novel molecular serotyping system based on capsular polysaccharide synthesis gene clusters of Vibrio parahaemolyticus.</title>
        <authorList>
            <person name="Pang Y."/>
            <person name="Guo X."/>
            <person name="Tian X."/>
            <person name="Liu F."/>
            <person name="Wang L."/>
            <person name="Wu J."/>
            <person name="Zhang S."/>
            <person name="Li S."/>
            <person name="Liu B."/>
        </authorList>
    </citation>
    <scope>NUCLEOTIDE SEQUENCE</scope>
    <source>
        <strain evidence="2">G2927</strain>
    </source>
</reference>
<dbReference type="InterPro" id="IPR050194">
    <property type="entry name" value="Glycosyltransferase_grp1"/>
</dbReference>
<protein>
    <submittedName>
        <fullName evidence="2">Group 1 glycosyl transferase</fullName>
    </submittedName>
</protein>
<accession>A0A5Q5AWW4</accession>
<dbReference type="InterPro" id="IPR001296">
    <property type="entry name" value="Glyco_trans_1"/>
</dbReference>
<evidence type="ECO:0000259" key="1">
    <source>
        <dbReference type="Pfam" id="PF00534"/>
    </source>
</evidence>
<dbReference type="GO" id="GO:0016758">
    <property type="term" value="F:hexosyltransferase activity"/>
    <property type="evidence" value="ECO:0007669"/>
    <property type="project" value="TreeGrafter"/>
</dbReference>
<keyword evidence="2" id="KW-0808">Transferase</keyword>
<sequence>MKIAILTSRYPSEKNHYAHTFVHRRSKYFSEKGHDVVVFVPSKEKYCYEFEGVRVSCMPANEISKMVIEFDLAYFHLLNIYPQPALNGFVIYKKVISCGVDVAFYIHGSEVQTLASRNFDFRITPKEIARVIYKDIYFMPQMRWVVRKLIEGKSLFLTPSHWMLNEAKKELKINELEAVIVPNGIDTDLFAPSLSPVDNKKMLCIRPLNSNKYAVDVAIDVMKFLPEEFTLDIYGKGPKVDEYRKLIENNSLENRVSILEEFIPNTKMPEVINRYTYYLSPTRMDAQGVSMCEALACGALIATSNNTAIPEFVQDAFNGVVGDNAMNIAQKIIELDEQPEKRALIRSNARKSMLRISNAEVLQKEITLLEEFTK</sequence>